<dbReference type="Pfam" id="PF20241">
    <property type="entry name" value="DUF6598"/>
    <property type="match status" value="1"/>
</dbReference>
<evidence type="ECO:0000313" key="4">
    <source>
        <dbReference type="Proteomes" id="UP000015105"/>
    </source>
</evidence>
<reference evidence="4" key="1">
    <citation type="journal article" date="2014" name="Science">
        <title>Ancient hybridizations among the ancestral genomes of bread wheat.</title>
        <authorList>
            <consortium name="International Wheat Genome Sequencing Consortium,"/>
            <person name="Marcussen T."/>
            <person name="Sandve S.R."/>
            <person name="Heier L."/>
            <person name="Spannagl M."/>
            <person name="Pfeifer M."/>
            <person name="Jakobsen K.S."/>
            <person name="Wulff B.B."/>
            <person name="Steuernagel B."/>
            <person name="Mayer K.F."/>
            <person name="Olsen O.A."/>
        </authorList>
    </citation>
    <scope>NUCLEOTIDE SEQUENCE [LARGE SCALE GENOMIC DNA]</scope>
    <source>
        <strain evidence="4">cv. AL8/78</strain>
    </source>
</reference>
<feature type="transmembrane region" description="Helical" evidence="1">
    <location>
        <begin position="38"/>
        <end position="60"/>
    </location>
</feature>
<proteinExistence type="predicted"/>
<evidence type="ECO:0000313" key="3">
    <source>
        <dbReference type="EnsemblPlants" id="AET5Gv20600400.5"/>
    </source>
</evidence>
<reference evidence="3" key="3">
    <citation type="journal article" date="2017" name="Nature">
        <title>Genome sequence of the progenitor of the wheat D genome Aegilops tauschii.</title>
        <authorList>
            <person name="Luo M.C."/>
            <person name="Gu Y.Q."/>
            <person name="Puiu D."/>
            <person name="Wang H."/>
            <person name="Twardziok S.O."/>
            <person name="Deal K.R."/>
            <person name="Huo N."/>
            <person name="Zhu T."/>
            <person name="Wang L."/>
            <person name="Wang Y."/>
            <person name="McGuire P.E."/>
            <person name="Liu S."/>
            <person name="Long H."/>
            <person name="Ramasamy R.K."/>
            <person name="Rodriguez J.C."/>
            <person name="Van S.L."/>
            <person name="Yuan L."/>
            <person name="Wang Z."/>
            <person name="Xia Z."/>
            <person name="Xiao L."/>
            <person name="Anderson O.D."/>
            <person name="Ouyang S."/>
            <person name="Liang Y."/>
            <person name="Zimin A.V."/>
            <person name="Pertea G."/>
            <person name="Qi P."/>
            <person name="Bennetzen J.L."/>
            <person name="Dai X."/>
            <person name="Dawson M.W."/>
            <person name="Muller H.G."/>
            <person name="Kugler K."/>
            <person name="Rivarola-Duarte L."/>
            <person name="Spannagl M."/>
            <person name="Mayer K.F.X."/>
            <person name="Lu F.H."/>
            <person name="Bevan M.W."/>
            <person name="Leroy P."/>
            <person name="Li P."/>
            <person name="You F.M."/>
            <person name="Sun Q."/>
            <person name="Liu Z."/>
            <person name="Lyons E."/>
            <person name="Wicker T."/>
            <person name="Salzberg S.L."/>
            <person name="Devos K.M."/>
            <person name="Dvorak J."/>
        </authorList>
    </citation>
    <scope>NUCLEOTIDE SEQUENCE [LARGE SCALE GENOMIC DNA]</scope>
    <source>
        <strain evidence="3">cv. AL8/78</strain>
    </source>
</reference>
<keyword evidence="4" id="KW-1185">Reference proteome</keyword>
<name>A0A453L292_AEGTS</name>
<keyword evidence="1" id="KW-0472">Membrane</keyword>
<reference evidence="4" key="2">
    <citation type="journal article" date="2017" name="Nat. Plants">
        <title>The Aegilops tauschii genome reveals multiple impacts of transposons.</title>
        <authorList>
            <person name="Zhao G."/>
            <person name="Zou C."/>
            <person name="Li K."/>
            <person name="Wang K."/>
            <person name="Li T."/>
            <person name="Gao L."/>
            <person name="Zhang X."/>
            <person name="Wang H."/>
            <person name="Yang Z."/>
            <person name="Liu X."/>
            <person name="Jiang W."/>
            <person name="Mao L."/>
            <person name="Kong X."/>
            <person name="Jiao Y."/>
            <person name="Jia J."/>
        </authorList>
    </citation>
    <scope>NUCLEOTIDE SEQUENCE [LARGE SCALE GENOMIC DNA]</scope>
    <source>
        <strain evidence="4">cv. AL8/78</strain>
    </source>
</reference>
<reference evidence="3" key="4">
    <citation type="submission" date="2019-03" db="UniProtKB">
        <authorList>
            <consortium name="EnsemblPlants"/>
        </authorList>
    </citation>
    <scope>IDENTIFICATION</scope>
</reference>
<evidence type="ECO:0000259" key="2">
    <source>
        <dbReference type="Pfam" id="PF20241"/>
    </source>
</evidence>
<keyword evidence="1" id="KW-0812">Transmembrane</keyword>
<keyword evidence="1" id="KW-1133">Transmembrane helix</keyword>
<dbReference type="PANTHER" id="PTHR33065:SF111">
    <property type="entry name" value="DUF6598 DOMAIN-CONTAINING PROTEIN"/>
    <property type="match status" value="1"/>
</dbReference>
<dbReference type="InterPro" id="IPR046533">
    <property type="entry name" value="DUF6598"/>
</dbReference>
<sequence>MWPLHVFGSVAVRDKVDHNRIMVFHRQRENCQTLTKKVCILSLLLHAYTHGFIGLFFQLIS</sequence>
<organism evidence="3 4">
    <name type="scientific">Aegilops tauschii subsp. strangulata</name>
    <name type="common">Goatgrass</name>
    <dbReference type="NCBI Taxonomy" id="200361"/>
    <lineage>
        <taxon>Eukaryota</taxon>
        <taxon>Viridiplantae</taxon>
        <taxon>Streptophyta</taxon>
        <taxon>Embryophyta</taxon>
        <taxon>Tracheophyta</taxon>
        <taxon>Spermatophyta</taxon>
        <taxon>Magnoliopsida</taxon>
        <taxon>Liliopsida</taxon>
        <taxon>Poales</taxon>
        <taxon>Poaceae</taxon>
        <taxon>BOP clade</taxon>
        <taxon>Pooideae</taxon>
        <taxon>Triticodae</taxon>
        <taxon>Triticeae</taxon>
        <taxon>Triticinae</taxon>
        <taxon>Aegilops</taxon>
    </lineage>
</organism>
<dbReference type="Gramene" id="AET5Gv20600400.5">
    <property type="protein sequence ID" value="AET5Gv20600400.5"/>
    <property type="gene ID" value="AET5Gv20600400"/>
</dbReference>
<dbReference type="PANTHER" id="PTHR33065">
    <property type="entry name" value="OS07G0486400 PROTEIN"/>
    <property type="match status" value="1"/>
</dbReference>
<feature type="domain" description="DUF6598" evidence="2">
    <location>
        <begin position="2"/>
        <end position="43"/>
    </location>
</feature>
<dbReference type="Proteomes" id="UP000015105">
    <property type="component" value="Chromosome 5D"/>
</dbReference>
<dbReference type="EnsemblPlants" id="AET5Gv20600400.5">
    <property type="protein sequence ID" value="AET5Gv20600400.5"/>
    <property type="gene ID" value="AET5Gv20600400"/>
</dbReference>
<protein>
    <recommendedName>
        <fullName evidence="2">DUF6598 domain-containing protein</fullName>
    </recommendedName>
</protein>
<accession>A0A453L292</accession>
<reference evidence="3" key="5">
    <citation type="journal article" date="2021" name="G3 (Bethesda)">
        <title>Aegilops tauschii genome assembly Aet v5.0 features greater sequence contiguity and improved annotation.</title>
        <authorList>
            <person name="Wang L."/>
            <person name="Zhu T."/>
            <person name="Rodriguez J.C."/>
            <person name="Deal K.R."/>
            <person name="Dubcovsky J."/>
            <person name="McGuire P.E."/>
            <person name="Lux T."/>
            <person name="Spannagl M."/>
            <person name="Mayer K.F.X."/>
            <person name="Baldrich P."/>
            <person name="Meyers B.C."/>
            <person name="Huo N."/>
            <person name="Gu Y.Q."/>
            <person name="Zhou H."/>
            <person name="Devos K.M."/>
            <person name="Bennetzen J.L."/>
            <person name="Unver T."/>
            <person name="Budak H."/>
            <person name="Gulick P.J."/>
            <person name="Galiba G."/>
            <person name="Kalapos B."/>
            <person name="Nelson D.R."/>
            <person name="Li P."/>
            <person name="You F.M."/>
            <person name="Luo M.C."/>
            <person name="Dvorak J."/>
        </authorList>
    </citation>
    <scope>NUCLEOTIDE SEQUENCE [LARGE SCALE GENOMIC DNA]</scope>
    <source>
        <strain evidence="3">cv. AL8/78</strain>
    </source>
</reference>
<dbReference type="AlphaFoldDB" id="A0A453L292"/>
<evidence type="ECO:0000256" key="1">
    <source>
        <dbReference type="SAM" id="Phobius"/>
    </source>
</evidence>